<gene>
    <name evidence="4" type="ORF">KQ929_15520</name>
</gene>
<sequence>MRKTTAILLGTAFFFTTNAFAAELMTKEDFSKVESQYEKIGTVNTSGETAVSDAKEELIKKADEKGADVLVLTSGNTDKKIHGTADIYKKK</sequence>
<dbReference type="SUPFAM" id="SSF159871">
    <property type="entry name" value="YdgH-like"/>
    <property type="match status" value="1"/>
</dbReference>
<organism evidence="4 5">
    <name type="scientific">Leclercia pneumoniae</name>
    <dbReference type="NCBI Taxonomy" id="2815358"/>
    <lineage>
        <taxon>Bacteria</taxon>
        <taxon>Pseudomonadati</taxon>
        <taxon>Pseudomonadota</taxon>
        <taxon>Gammaproteobacteria</taxon>
        <taxon>Enterobacterales</taxon>
        <taxon>Enterobacteriaceae</taxon>
        <taxon>Leclercia</taxon>
    </lineage>
</organism>
<proteinExistence type="predicted"/>
<evidence type="ECO:0000313" key="5">
    <source>
        <dbReference type="Proteomes" id="UP000683497"/>
    </source>
</evidence>
<dbReference type="InterPro" id="IPR036275">
    <property type="entry name" value="YdgH-like_sf"/>
</dbReference>
<protein>
    <submittedName>
        <fullName evidence="4">DUF1471 domain-containing protein</fullName>
    </submittedName>
</protein>
<dbReference type="NCBIfam" id="NF007400">
    <property type="entry name" value="PRK09929.1"/>
    <property type="match status" value="1"/>
</dbReference>
<dbReference type="Gene3D" id="3.30.1660.10">
    <property type="entry name" value="Flavin-binding protein dodecin"/>
    <property type="match status" value="1"/>
</dbReference>
<feature type="domain" description="YdgH/BhsA/McbA-like" evidence="3">
    <location>
        <begin position="37"/>
        <end position="89"/>
    </location>
</feature>
<keyword evidence="5" id="KW-1185">Reference proteome</keyword>
<keyword evidence="1 2" id="KW-0732">Signal</keyword>
<reference evidence="4 5" key="1">
    <citation type="submission" date="2021-06" db="EMBL/GenBank/DDBJ databases">
        <title>Leclercia pneumoniae sp. nov.</title>
        <authorList>
            <person name="Hoenemann M."/>
            <person name="Viehweger A."/>
            <person name="Dietze N."/>
        </authorList>
    </citation>
    <scope>NUCLEOTIDE SEQUENCE [LARGE SCALE GENOMIC DNA]</scope>
    <source>
        <strain evidence="5">49125</strain>
    </source>
</reference>
<evidence type="ECO:0000256" key="2">
    <source>
        <dbReference type="SAM" id="SignalP"/>
    </source>
</evidence>
<dbReference type="Proteomes" id="UP000683497">
    <property type="component" value="Chromosome"/>
</dbReference>
<feature type="chain" id="PRO_5045816375" evidence="2">
    <location>
        <begin position="22"/>
        <end position="91"/>
    </location>
</feature>
<dbReference type="InterPro" id="IPR010854">
    <property type="entry name" value="YdgH/BhsA/McbA-like_dom"/>
</dbReference>
<dbReference type="Pfam" id="PF07338">
    <property type="entry name" value="YdgH_BhsA-like"/>
    <property type="match status" value="1"/>
</dbReference>
<feature type="signal peptide" evidence="2">
    <location>
        <begin position="1"/>
        <end position="21"/>
    </location>
</feature>
<accession>A0ABX8JVM3</accession>
<name>A0ABX8JVM3_9ENTR</name>
<dbReference type="RefSeq" id="WP_040076727.1">
    <property type="nucleotide sequence ID" value="NZ_CP071383.1"/>
</dbReference>
<evidence type="ECO:0000259" key="3">
    <source>
        <dbReference type="Pfam" id="PF07338"/>
    </source>
</evidence>
<evidence type="ECO:0000256" key="1">
    <source>
        <dbReference type="ARBA" id="ARBA00022729"/>
    </source>
</evidence>
<dbReference type="EMBL" id="CP076838">
    <property type="protein sequence ID" value="QWW78646.1"/>
    <property type="molecule type" value="Genomic_DNA"/>
</dbReference>
<dbReference type="InterPro" id="IPR025543">
    <property type="entry name" value="Dodecin-like"/>
</dbReference>
<evidence type="ECO:0000313" key="4">
    <source>
        <dbReference type="EMBL" id="QWW78646.1"/>
    </source>
</evidence>